<evidence type="ECO:0000313" key="2">
    <source>
        <dbReference type="EMBL" id="PPQ82507.1"/>
    </source>
</evidence>
<organism evidence="2 3">
    <name type="scientific">Panaeolus cyanescens</name>
    <dbReference type="NCBI Taxonomy" id="181874"/>
    <lineage>
        <taxon>Eukaryota</taxon>
        <taxon>Fungi</taxon>
        <taxon>Dikarya</taxon>
        <taxon>Basidiomycota</taxon>
        <taxon>Agaricomycotina</taxon>
        <taxon>Agaricomycetes</taxon>
        <taxon>Agaricomycetidae</taxon>
        <taxon>Agaricales</taxon>
        <taxon>Agaricineae</taxon>
        <taxon>Galeropsidaceae</taxon>
        <taxon>Panaeolus</taxon>
    </lineage>
</organism>
<feature type="compositionally biased region" description="Low complexity" evidence="1">
    <location>
        <begin position="493"/>
        <end position="506"/>
    </location>
</feature>
<dbReference type="AlphaFoldDB" id="A0A409WVJ5"/>
<dbReference type="EMBL" id="NHTK01005148">
    <property type="protein sequence ID" value="PPQ82507.1"/>
    <property type="molecule type" value="Genomic_DNA"/>
</dbReference>
<protein>
    <submittedName>
        <fullName evidence="2">Uncharacterized protein</fullName>
    </submittedName>
</protein>
<feature type="compositionally biased region" description="Polar residues" evidence="1">
    <location>
        <begin position="7"/>
        <end position="31"/>
    </location>
</feature>
<feature type="compositionally biased region" description="Low complexity" evidence="1">
    <location>
        <begin position="158"/>
        <end position="173"/>
    </location>
</feature>
<gene>
    <name evidence="2" type="ORF">CVT24_006384</name>
</gene>
<accession>A0A409WVJ5</accession>
<name>A0A409WVJ5_9AGAR</name>
<dbReference type="Proteomes" id="UP000284842">
    <property type="component" value="Unassembled WGS sequence"/>
</dbReference>
<feature type="compositionally biased region" description="Basic residues" evidence="1">
    <location>
        <begin position="175"/>
        <end position="187"/>
    </location>
</feature>
<evidence type="ECO:0000313" key="3">
    <source>
        <dbReference type="Proteomes" id="UP000284842"/>
    </source>
</evidence>
<reference evidence="2 3" key="1">
    <citation type="journal article" date="2018" name="Evol. Lett.">
        <title>Horizontal gene cluster transfer increased hallucinogenic mushroom diversity.</title>
        <authorList>
            <person name="Reynolds H.T."/>
            <person name="Vijayakumar V."/>
            <person name="Gluck-Thaler E."/>
            <person name="Korotkin H.B."/>
            <person name="Matheny P.B."/>
            <person name="Slot J.C."/>
        </authorList>
    </citation>
    <scope>NUCLEOTIDE SEQUENCE [LARGE SCALE GENOMIC DNA]</scope>
    <source>
        <strain evidence="2 3">2629</strain>
    </source>
</reference>
<comment type="caution">
    <text evidence="2">The sequence shown here is derived from an EMBL/GenBank/DDBJ whole genome shotgun (WGS) entry which is preliminary data.</text>
</comment>
<feature type="region of interest" description="Disordered" evidence="1">
    <location>
        <begin position="1"/>
        <end position="31"/>
    </location>
</feature>
<feature type="compositionally biased region" description="Pro residues" evidence="1">
    <location>
        <begin position="145"/>
        <end position="157"/>
    </location>
</feature>
<dbReference type="STRING" id="181874.A0A409WVJ5"/>
<feature type="compositionally biased region" description="Polar residues" evidence="1">
    <location>
        <begin position="242"/>
        <end position="251"/>
    </location>
</feature>
<keyword evidence="3" id="KW-1185">Reference proteome</keyword>
<feature type="compositionally biased region" description="Low complexity" evidence="1">
    <location>
        <begin position="203"/>
        <end position="241"/>
    </location>
</feature>
<dbReference type="OrthoDB" id="3063746at2759"/>
<sequence length="584" mass="62284">PDDPSDLYSSAPSKVDAGQTTPSANSAVTGPNMCTTRLPIGMVDDGNSLKSPFSAQNMTGNVDAMVQQALANKDFVAALFRSMSGNTADNSISTSPAVLQDGWAKSVAHFSANGTSPSPFTAAHATRLPSTPVAQIAPSSSSPPVSMPMPLPLPTTPVNPNAQALPLTPVTPTKPKPRGRPKGKAKGKTSSSAAQVTRPSPPGISSVTLSSSPTSVVPASSPAVPSLQPASPNVAAPVPNATSLTPSNGPTATPRMSMRDLAVLLPTGFQACDEPNSAGYNKGSIRLCPPLPDKCEVNNPLLHDPLLEDTYAGLVNLKMGRFSSWTSNIGRGQVVFSTWVSKTPSMNPNTAFSIITFTQSGRYINGSRLSPLEVQLREVRQNNTLRYNVYRGNVPAIAMSCGYLWESHLTQPKSYGLPQKMVSLVLHKQEWERLVGFTCMIFNLDVIAAQVAQSALQFATRGDWDPNFVPQQSSNSSSSLHADVDDHMFTHTQSPATDPASSSTSQNESMSLSANSRISVFDARGTDFNFQEDMDKLYSLPRWEGEIPRGSFVVVGYTLSAYHPNQKWNLATNLRWAVVVGVPE</sequence>
<proteinExistence type="predicted"/>
<feature type="region of interest" description="Disordered" evidence="1">
    <location>
        <begin position="490"/>
        <end position="509"/>
    </location>
</feature>
<dbReference type="InParanoid" id="A0A409WVJ5"/>
<evidence type="ECO:0000256" key="1">
    <source>
        <dbReference type="SAM" id="MobiDB-lite"/>
    </source>
</evidence>
<feature type="non-terminal residue" evidence="2">
    <location>
        <position position="1"/>
    </location>
</feature>
<feature type="region of interest" description="Disordered" evidence="1">
    <location>
        <begin position="133"/>
        <end position="255"/>
    </location>
</feature>